<dbReference type="InterPro" id="IPR036866">
    <property type="entry name" value="RibonucZ/Hydroxyglut_hydro"/>
</dbReference>
<dbReference type="PANTHER" id="PTHR42951:SF4">
    <property type="entry name" value="ACYL-COENZYME A THIOESTERASE MBLAC2"/>
    <property type="match status" value="1"/>
</dbReference>
<proteinExistence type="predicted"/>
<dbReference type="SMART" id="SM00849">
    <property type="entry name" value="Lactamase_B"/>
    <property type="match status" value="1"/>
</dbReference>
<dbReference type="Proteomes" id="UP001381693">
    <property type="component" value="Unassembled WGS sequence"/>
</dbReference>
<dbReference type="InterPro" id="IPR050855">
    <property type="entry name" value="NDM-1-like"/>
</dbReference>
<dbReference type="Gene3D" id="3.60.15.10">
    <property type="entry name" value="Ribonuclease Z/Hydroxyacylglutathione hydrolase-like"/>
    <property type="match status" value="1"/>
</dbReference>
<protein>
    <recommendedName>
        <fullName evidence="1">Metallo-beta-lactamase domain-containing protein</fullName>
    </recommendedName>
</protein>
<organism evidence="2 3">
    <name type="scientific">Halocaridina rubra</name>
    <name type="common">Hawaiian red shrimp</name>
    <dbReference type="NCBI Taxonomy" id="373956"/>
    <lineage>
        <taxon>Eukaryota</taxon>
        <taxon>Metazoa</taxon>
        <taxon>Ecdysozoa</taxon>
        <taxon>Arthropoda</taxon>
        <taxon>Crustacea</taxon>
        <taxon>Multicrustacea</taxon>
        <taxon>Malacostraca</taxon>
        <taxon>Eumalacostraca</taxon>
        <taxon>Eucarida</taxon>
        <taxon>Decapoda</taxon>
        <taxon>Pleocyemata</taxon>
        <taxon>Caridea</taxon>
        <taxon>Atyoidea</taxon>
        <taxon>Atyidae</taxon>
        <taxon>Halocaridina</taxon>
    </lineage>
</organism>
<dbReference type="Pfam" id="PF00753">
    <property type="entry name" value="Lactamase_B"/>
    <property type="match status" value="1"/>
</dbReference>
<dbReference type="GO" id="GO:0031123">
    <property type="term" value="P:RNA 3'-end processing"/>
    <property type="evidence" value="ECO:0007669"/>
    <property type="project" value="UniProtKB-ARBA"/>
</dbReference>
<dbReference type="EMBL" id="JAXCGZ010021318">
    <property type="protein sequence ID" value="KAK7054578.1"/>
    <property type="molecule type" value="Genomic_DNA"/>
</dbReference>
<dbReference type="PANTHER" id="PTHR42951">
    <property type="entry name" value="METALLO-BETA-LACTAMASE DOMAIN-CONTAINING"/>
    <property type="match status" value="1"/>
</dbReference>
<sequence>MNGSWFTTESVKDWLFLTTERKFFEGNRSNIWFIKGPAKNIIIDTGLGVCNLRHHLEYLNLIGPVGDARTCEVVITHSHFDHSGGARHFEKVFIHENDYQGLRNGRQTETLNYVKPSHFYENPYPGFDSSKYSVPPTPCDTLRDGDRIDMGGGEYLEVIHNPGHTKGSISLWYPNKQALFSGDFVYDCGIGSNLLDWLPTSCVRDYIRSAENMIDFIADRDVACVYPGHFRCIDGVRTTKILQEYIDGKQACGTKGCTSCMQCATFAFFLMGCFRCCPCE</sequence>
<dbReference type="InterPro" id="IPR001279">
    <property type="entry name" value="Metallo-B-lactamas"/>
</dbReference>
<evidence type="ECO:0000313" key="3">
    <source>
        <dbReference type="Proteomes" id="UP001381693"/>
    </source>
</evidence>
<accession>A0AAN8ZUL0</accession>
<name>A0AAN8ZUL0_HALRR</name>
<gene>
    <name evidence="2" type="ORF">SK128_015502</name>
</gene>
<dbReference type="SUPFAM" id="SSF56281">
    <property type="entry name" value="Metallo-hydrolase/oxidoreductase"/>
    <property type="match status" value="1"/>
</dbReference>
<comment type="caution">
    <text evidence="2">The sequence shown here is derived from an EMBL/GenBank/DDBJ whole genome shotgun (WGS) entry which is preliminary data.</text>
</comment>
<dbReference type="AlphaFoldDB" id="A0AAN8ZUL0"/>
<evidence type="ECO:0000259" key="1">
    <source>
        <dbReference type="SMART" id="SM00849"/>
    </source>
</evidence>
<keyword evidence="3" id="KW-1185">Reference proteome</keyword>
<evidence type="ECO:0000313" key="2">
    <source>
        <dbReference type="EMBL" id="KAK7054578.1"/>
    </source>
</evidence>
<feature type="domain" description="Metallo-beta-lactamase" evidence="1">
    <location>
        <begin position="28"/>
        <end position="229"/>
    </location>
</feature>
<reference evidence="2 3" key="1">
    <citation type="submission" date="2023-11" db="EMBL/GenBank/DDBJ databases">
        <title>Halocaridina rubra genome assembly.</title>
        <authorList>
            <person name="Smith C."/>
        </authorList>
    </citation>
    <scope>NUCLEOTIDE SEQUENCE [LARGE SCALE GENOMIC DNA]</scope>
    <source>
        <strain evidence="2">EP-1</strain>
        <tissue evidence="2">Whole</tissue>
    </source>
</reference>